<dbReference type="Pfam" id="PF00089">
    <property type="entry name" value="Trypsin"/>
    <property type="match status" value="1"/>
</dbReference>
<evidence type="ECO:0000256" key="7">
    <source>
        <dbReference type="ARBA" id="ARBA00036320"/>
    </source>
</evidence>
<dbReference type="FunFam" id="2.40.10.10:FF:000005">
    <property type="entry name" value="Serine protease 37"/>
    <property type="match status" value="1"/>
</dbReference>
<evidence type="ECO:0000313" key="11">
    <source>
        <dbReference type="Proteomes" id="UP000694523"/>
    </source>
</evidence>
<reference evidence="10" key="2">
    <citation type="submission" date="2025-09" db="UniProtKB">
        <authorList>
            <consortium name="Ensembl"/>
        </authorList>
    </citation>
    <scope>IDENTIFICATION</scope>
</reference>
<dbReference type="InterPro" id="IPR001254">
    <property type="entry name" value="Trypsin_dom"/>
</dbReference>
<dbReference type="InterPro" id="IPR043504">
    <property type="entry name" value="Peptidase_S1_PA_chymotrypsin"/>
</dbReference>
<dbReference type="CDD" id="cd00190">
    <property type="entry name" value="Tryp_SPc"/>
    <property type="match status" value="1"/>
</dbReference>
<dbReference type="InterPro" id="IPR009003">
    <property type="entry name" value="Peptidase_S1_PA"/>
</dbReference>
<evidence type="ECO:0000256" key="3">
    <source>
        <dbReference type="ARBA" id="ARBA00022801"/>
    </source>
</evidence>
<dbReference type="PRINTS" id="PR00722">
    <property type="entry name" value="CHYMOTRYPSIN"/>
</dbReference>
<dbReference type="Ensembl" id="ENSNMLT00000014791.1">
    <property type="protein sequence ID" value="ENSNMLP00000013133.1"/>
    <property type="gene ID" value="ENSNMLG00000008572.1"/>
</dbReference>
<evidence type="ECO:0000256" key="4">
    <source>
        <dbReference type="ARBA" id="ARBA00022825"/>
    </source>
</evidence>
<keyword evidence="4" id="KW-0720">Serine protease</keyword>
<evidence type="ECO:0000256" key="5">
    <source>
        <dbReference type="ARBA" id="ARBA00023145"/>
    </source>
</evidence>
<keyword evidence="3" id="KW-0378">Hydrolase</keyword>
<dbReference type="GO" id="GO:0006508">
    <property type="term" value="P:proteolysis"/>
    <property type="evidence" value="ECO:0007669"/>
    <property type="project" value="UniProtKB-KW"/>
</dbReference>
<evidence type="ECO:0000256" key="6">
    <source>
        <dbReference type="ARBA" id="ARBA00023157"/>
    </source>
</evidence>
<dbReference type="InterPro" id="IPR001314">
    <property type="entry name" value="Peptidase_S1A"/>
</dbReference>
<keyword evidence="2" id="KW-0645">Protease</keyword>
<dbReference type="PANTHER" id="PTHR24271:SF55">
    <property type="entry name" value="SERINE PROTEASE 57"/>
    <property type="match status" value="1"/>
</dbReference>
<dbReference type="Gene3D" id="2.40.10.10">
    <property type="entry name" value="Trypsin-like serine proteases"/>
    <property type="match status" value="2"/>
</dbReference>
<evidence type="ECO:0000256" key="8">
    <source>
        <dbReference type="ARBA" id="ARBA00038868"/>
    </source>
</evidence>
<dbReference type="Proteomes" id="UP000694523">
    <property type="component" value="Unplaced"/>
</dbReference>
<comment type="catalytic activity">
    <reaction evidence="7">
        <text>Preferential cleavage: Arg-|-Xaa, Lys-|-Xaa.</text>
        <dbReference type="EC" id="3.4.21.4"/>
    </reaction>
</comment>
<name>A0A8C6SYL3_9GOBI</name>
<dbReference type="AlphaFoldDB" id="A0A8C6SYL3"/>
<protein>
    <recommendedName>
        <fullName evidence="8">trypsin</fullName>
        <ecNumber evidence="8">3.4.21.4</ecNumber>
    </recommendedName>
</protein>
<dbReference type="SMART" id="SM00020">
    <property type="entry name" value="Tryp_SPc"/>
    <property type="match status" value="1"/>
</dbReference>
<dbReference type="SUPFAM" id="SSF50494">
    <property type="entry name" value="Trypsin-like serine proteases"/>
    <property type="match status" value="1"/>
</dbReference>
<evidence type="ECO:0000259" key="9">
    <source>
        <dbReference type="PROSITE" id="PS50240"/>
    </source>
</evidence>
<organism evidence="10 11">
    <name type="scientific">Neogobius melanostomus</name>
    <name type="common">round goby</name>
    <dbReference type="NCBI Taxonomy" id="47308"/>
    <lineage>
        <taxon>Eukaryota</taxon>
        <taxon>Metazoa</taxon>
        <taxon>Chordata</taxon>
        <taxon>Craniata</taxon>
        <taxon>Vertebrata</taxon>
        <taxon>Euteleostomi</taxon>
        <taxon>Actinopterygii</taxon>
        <taxon>Neopterygii</taxon>
        <taxon>Teleostei</taxon>
        <taxon>Neoteleostei</taxon>
        <taxon>Acanthomorphata</taxon>
        <taxon>Gobiaria</taxon>
        <taxon>Gobiiformes</taxon>
        <taxon>Gobioidei</taxon>
        <taxon>Gobiidae</taxon>
        <taxon>Benthophilinae</taxon>
        <taxon>Neogobiini</taxon>
        <taxon>Neogobius</taxon>
    </lineage>
</organism>
<dbReference type="EC" id="3.4.21.4" evidence="8"/>
<keyword evidence="11" id="KW-1185">Reference proteome</keyword>
<comment type="subcellular location">
    <subcellularLocation>
        <location evidence="1">Secreted</location>
        <location evidence="1">Extracellular space</location>
    </subcellularLocation>
</comment>
<dbReference type="PROSITE" id="PS50240">
    <property type="entry name" value="TRYPSIN_DOM"/>
    <property type="match status" value="1"/>
</dbReference>
<evidence type="ECO:0000256" key="2">
    <source>
        <dbReference type="ARBA" id="ARBA00022670"/>
    </source>
</evidence>
<dbReference type="PROSITE" id="PS00134">
    <property type="entry name" value="TRYPSIN_HIS"/>
    <property type="match status" value="1"/>
</dbReference>
<dbReference type="FunFam" id="2.40.10.10:FF:000036">
    <property type="entry name" value="Trypsin beta"/>
    <property type="match status" value="1"/>
</dbReference>
<evidence type="ECO:0000313" key="10">
    <source>
        <dbReference type="Ensembl" id="ENSNMLP00000013133.1"/>
    </source>
</evidence>
<proteinExistence type="predicted"/>
<evidence type="ECO:0000256" key="1">
    <source>
        <dbReference type="ARBA" id="ARBA00004239"/>
    </source>
</evidence>
<accession>A0A8C6SYL3</accession>
<keyword evidence="5" id="KW-0865">Zymogen</keyword>
<sequence>GSFVVVVTTLSASGVEGSHIVGGRDAVPHSRPYMASLQLRGRHGCGGLLVREDYVLTAAHCQQPYLNEPFTVVLGGDSLTASEPTKQTFTTVRSIPHPNYDGHANDIMLLKVRSKKKHFYFNNIDFYILKVILDCLLAGRNCITAGWGDIGDNNTLANRLQEVNVTILSQRSCRGRWGAVPITRSMVCGTGADNLQGFCSGDSGGPLVCDGAAAGVVSFSGRRCGDPRTPDVYTRLSSFRDWILNEINNN</sequence>
<dbReference type="GO" id="GO:0005576">
    <property type="term" value="C:extracellular region"/>
    <property type="evidence" value="ECO:0007669"/>
    <property type="project" value="UniProtKB-SubCell"/>
</dbReference>
<feature type="domain" description="Peptidase S1" evidence="9">
    <location>
        <begin position="20"/>
        <end position="248"/>
    </location>
</feature>
<dbReference type="InterPro" id="IPR018114">
    <property type="entry name" value="TRYPSIN_HIS"/>
</dbReference>
<dbReference type="GO" id="GO:0004252">
    <property type="term" value="F:serine-type endopeptidase activity"/>
    <property type="evidence" value="ECO:0007669"/>
    <property type="project" value="UniProtKB-EC"/>
</dbReference>
<reference evidence="10" key="1">
    <citation type="submission" date="2025-08" db="UniProtKB">
        <authorList>
            <consortium name="Ensembl"/>
        </authorList>
    </citation>
    <scope>IDENTIFICATION</scope>
</reference>
<dbReference type="PANTHER" id="PTHR24271">
    <property type="entry name" value="KALLIKREIN-RELATED"/>
    <property type="match status" value="1"/>
</dbReference>
<keyword evidence="6" id="KW-1015">Disulfide bond</keyword>